<dbReference type="PANTHER" id="PTHR43840">
    <property type="entry name" value="MITOCHONDRIAL METAL TRANSPORTER 1-RELATED"/>
    <property type="match status" value="1"/>
</dbReference>
<dbReference type="PANTHER" id="PTHR43840:SF15">
    <property type="entry name" value="MITOCHONDRIAL METAL TRANSPORTER 1-RELATED"/>
    <property type="match status" value="1"/>
</dbReference>
<feature type="domain" description="Cation efflux protein cytoplasmic" evidence="9">
    <location>
        <begin position="227"/>
        <end position="303"/>
    </location>
</feature>
<reference evidence="10" key="1">
    <citation type="submission" date="2019-11" db="EMBL/GenBank/DDBJ databases">
        <authorList>
            <person name="Feng L."/>
        </authorList>
    </citation>
    <scope>NUCLEOTIDE SEQUENCE</scope>
    <source>
        <strain evidence="10">AundefinedLFYP135</strain>
    </source>
</reference>
<dbReference type="InterPro" id="IPR027470">
    <property type="entry name" value="Cation_efflux_CTD"/>
</dbReference>
<gene>
    <name evidence="10" type="primary">fieF</name>
    <name evidence="10" type="ORF">AULFYP135_01090</name>
</gene>
<dbReference type="GO" id="GO:0016020">
    <property type="term" value="C:membrane"/>
    <property type="evidence" value="ECO:0007669"/>
    <property type="project" value="UniProtKB-SubCell"/>
</dbReference>
<dbReference type="Pfam" id="PF01545">
    <property type="entry name" value="Cation_efflux"/>
    <property type="match status" value="1"/>
</dbReference>
<dbReference type="AlphaFoldDB" id="A0A6N2SVI9"/>
<comment type="similarity">
    <text evidence="2">Belongs to the cation diffusion facilitator (CDF) transporter (TC 2.A.4) family.</text>
</comment>
<dbReference type="SUPFAM" id="SSF161111">
    <property type="entry name" value="Cation efflux protein transmembrane domain-like"/>
    <property type="match status" value="1"/>
</dbReference>
<comment type="subcellular location">
    <subcellularLocation>
        <location evidence="1">Membrane</location>
        <topology evidence="1">Multi-pass membrane protein</topology>
    </subcellularLocation>
</comment>
<organism evidence="10">
    <name type="scientific">uncultured Anaerotruncus sp</name>
    <dbReference type="NCBI Taxonomy" id="905011"/>
    <lineage>
        <taxon>Bacteria</taxon>
        <taxon>Bacillati</taxon>
        <taxon>Bacillota</taxon>
        <taxon>Clostridia</taxon>
        <taxon>Eubacteriales</taxon>
        <taxon>Oscillospiraceae</taxon>
        <taxon>Anaerotruncus</taxon>
        <taxon>environmental samples</taxon>
    </lineage>
</organism>
<feature type="transmembrane region" description="Helical" evidence="7">
    <location>
        <begin position="25"/>
        <end position="47"/>
    </location>
</feature>
<evidence type="ECO:0000259" key="9">
    <source>
        <dbReference type="Pfam" id="PF16916"/>
    </source>
</evidence>
<dbReference type="Gene3D" id="3.30.70.1350">
    <property type="entry name" value="Cation efflux protein, cytoplasmic domain"/>
    <property type="match status" value="1"/>
</dbReference>
<evidence type="ECO:0000256" key="4">
    <source>
        <dbReference type="ARBA" id="ARBA00022692"/>
    </source>
</evidence>
<feature type="transmembrane region" description="Helical" evidence="7">
    <location>
        <begin position="127"/>
        <end position="148"/>
    </location>
</feature>
<dbReference type="InterPro" id="IPR036837">
    <property type="entry name" value="Cation_efflux_CTD_sf"/>
</dbReference>
<name>A0A6N2SVI9_9FIRM</name>
<evidence type="ECO:0000256" key="3">
    <source>
        <dbReference type="ARBA" id="ARBA00022448"/>
    </source>
</evidence>
<dbReference type="FunFam" id="1.20.1510.10:FF:000006">
    <property type="entry name" value="Divalent cation efflux transporter"/>
    <property type="match status" value="1"/>
</dbReference>
<dbReference type="EMBL" id="CACRSL010000003">
    <property type="protein sequence ID" value="VYS96311.1"/>
    <property type="molecule type" value="Genomic_DNA"/>
</dbReference>
<evidence type="ECO:0000313" key="10">
    <source>
        <dbReference type="EMBL" id="VYS96311.1"/>
    </source>
</evidence>
<dbReference type="Pfam" id="PF16916">
    <property type="entry name" value="ZT_dimer"/>
    <property type="match status" value="1"/>
</dbReference>
<dbReference type="InterPro" id="IPR058533">
    <property type="entry name" value="Cation_efflux_TM"/>
</dbReference>
<accession>A0A6N2SVI9</accession>
<evidence type="ECO:0000256" key="2">
    <source>
        <dbReference type="ARBA" id="ARBA00008114"/>
    </source>
</evidence>
<keyword evidence="6 7" id="KW-0472">Membrane</keyword>
<evidence type="ECO:0000256" key="7">
    <source>
        <dbReference type="SAM" id="Phobius"/>
    </source>
</evidence>
<proteinExistence type="inferred from homology"/>
<protein>
    <submittedName>
        <fullName evidence="10">Ferrous-iron efflux pump FieF</fullName>
    </submittedName>
</protein>
<evidence type="ECO:0000256" key="6">
    <source>
        <dbReference type="ARBA" id="ARBA00023136"/>
    </source>
</evidence>
<evidence type="ECO:0000256" key="5">
    <source>
        <dbReference type="ARBA" id="ARBA00022989"/>
    </source>
</evidence>
<dbReference type="InterPro" id="IPR027469">
    <property type="entry name" value="Cation_efflux_TMD_sf"/>
</dbReference>
<keyword evidence="4 7" id="KW-0812">Transmembrane</keyword>
<keyword evidence="3" id="KW-0813">Transport</keyword>
<evidence type="ECO:0000256" key="1">
    <source>
        <dbReference type="ARBA" id="ARBA00004141"/>
    </source>
</evidence>
<dbReference type="InterPro" id="IPR002524">
    <property type="entry name" value="Cation_efflux"/>
</dbReference>
<sequence>MIDFLIRRCIKDADNTSDVRVRTRYGALSSGVGILCNLLLFAVKFLLGTLSGSIAITADAFNNLSDVGSSAVTLAGFKMASKPADKDHPYGHGRIEYLCGLLIAFFILMVGIEFVKNSVEKILHPEPILFSYAVLAGLVVSVLVKLWMNRFNTVLSKRIDSPSLAATAADSLSDAMATGVTMISVIASAFTDLPVDGVIGLIVAVMILKAGYGVAQDTLNPLLGSPPDPALVKDIKERMLTYPDIIGVHDLMVHDYGPGRIFVSAHAEVPANGDILSCHDTIDTAEREISKALNLQLVIHMDPIETECEVTNTLKRVVEEVIAGVDKSLSIHDFRVVIGPTHTNLIFDLVLPIESKWSPKEISDLIDRKIREVDNHVFTVITVDRDYV</sequence>
<dbReference type="Gene3D" id="1.20.1510.10">
    <property type="entry name" value="Cation efflux protein transmembrane domain"/>
    <property type="match status" value="1"/>
</dbReference>
<dbReference type="NCBIfam" id="TIGR01297">
    <property type="entry name" value="CDF"/>
    <property type="match status" value="1"/>
</dbReference>
<feature type="transmembrane region" description="Helical" evidence="7">
    <location>
        <begin position="95"/>
        <end position="115"/>
    </location>
</feature>
<dbReference type="SUPFAM" id="SSF160240">
    <property type="entry name" value="Cation efflux protein cytoplasmic domain-like"/>
    <property type="match status" value="1"/>
</dbReference>
<feature type="domain" description="Cation efflux protein transmembrane" evidence="8">
    <location>
        <begin position="32"/>
        <end position="222"/>
    </location>
</feature>
<dbReference type="GO" id="GO:0008324">
    <property type="term" value="F:monoatomic cation transmembrane transporter activity"/>
    <property type="evidence" value="ECO:0007669"/>
    <property type="project" value="InterPro"/>
</dbReference>
<evidence type="ECO:0000259" key="8">
    <source>
        <dbReference type="Pfam" id="PF01545"/>
    </source>
</evidence>
<dbReference type="InterPro" id="IPR050291">
    <property type="entry name" value="CDF_Transporter"/>
</dbReference>
<keyword evidence="5 7" id="KW-1133">Transmembrane helix</keyword>